<evidence type="ECO:0000256" key="1">
    <source>
        <dbReference type="SAM" id="MobiDB-lite"/>
    </source>
</evidence>
<evidence type="ECO:0000313" key="2">
    <source>
        <dbReference type="EMBL" id="GIL57092.1"/>
    </source>
</evidence>
<feature type="non-terminal residue" evidence="2">
    <location>
        <position position="631"/>
    </location>
</feature>
<protein>
    <recommendedName>
        <fullName evidence="4">SMP-LTD domain-containing protein</fullName>
    </recommendedName>
</protein>
<organism evidence="2 3">
    <name type="scientific">Volvox africanus</name>
    <dbReference type="NCBI Taxonomy" id="51714"/>
    <lineage>
        <taxon>Eukaryota</taxon>
        <taxon>Viridiplantae</taxon>
        <taxon>Chlorophyta</taxon>
        <taxon>core chlorophytes</taxon>
        <taxon>Chlorophyceae</taxon>
        <taxon>CS clade</taxon>
        <taxon>Chlamydomonadales</taxon>
        <taxon>Volvocaceae</taxon>
        <taxon>Volvox</taxon>
    </lineage>
</organism>
<feature type="compositionally biased region" description="Gly residues" evidence="1">
    <location>
        <begin position="461"/>
        <end position="480"/>
    </location>
</feature>
<sequence>EILRARAHRSLLQFAPSWVSDPDFEKTSALNQLLRLLWPQLATAAEAAIRTLVAEAEARVEAGGVPGVAELTLRRCTAGPAAPPQIGGIKVTGGWAPPAGGHGGGGGGGGGEELVIEIDLGWAAEAEVELGVSFGLRRRTARNKVRQESRSSSGGDGGSDCGGILGFLRRLPLPHIALPPLLLSLSRLQLRAVVRLVLGPLLPGPPYLADVSVTLLQPPILDARLGVGLDILDRSGRRRRRRQQRPPSPRPSYAGGAEGVRAGKMMSHSASDVGNGESGWTVDVMSLAVIGWSLRSAVQIFLQRTLLYPRHLVLHLVEGGGLPLASIPPPHGILRVRLRRVEGLTPTATGRDEAAGLYGNGLYVTAQVDGGAAQRAPTRSGTRSINWEQELEELPYTGGRGGAIAHPTAGSTAPIAPASALAVAVQPDDSAASTTRNETAAVAAAAVVGEEEAETGRREGSGGAGGGGGGSGGGKRDGGGGGGFLFELPVWNPSRQALLLQVLRDQEGWEASCMGWATIPIAALRDVFQNEQLPNYQLPRDQNHFQQQRQRHNGEKAEVAVDNRGAESVESPVTAVHPPAAAAADAASTDEWIPVIVHLLPGLWPPPAEHPSGVPAAAAASAAAAGVGEGS</sequence>
<dbReference type="GO" id="GO:0008289">
    <property type="term" value="F:lipid binding"/>
    <property type="evidence" value="ECO:0007669"/>
    <property type="project" value="InterPro"/>
</dbReference>
<dbReference type="Proteomes" id="UP000747399">
    <property type="component" value="Unassembled WGS sequence"/>
</dbReference>
<feature type="non-terminal residue" evidence="2">
    <location>
        <position position="1"/>
    </location>
</feature>
<proteinExistence type="predicted"/>
<dbReference type="AlphaFoldDB" id="A0A8J4BA29"/>
<keyword evidence="3" id="KW-1185">Reference proteome</keyword>
<dbReference type="PANTHER" id="PTHR10774">
    <property type="entry name" value="EXTENDED SYNAPTOTAGMIN-RELATED"/>
    <property type="match status" value="1"/>
</dbReference>
<gene>
    <name evidence="2" type="ORF">Vafri_12371</name>
</gene>
<feature type="region of interest" description="Disordered" evidence="1">
    <location>
        <begin position="236"/>
        <end position="258"/>
    </location>
</feature>
<accession>A0A8J4BA29</accession>
<reference evidence="2" key="1">
    <citation type="journal article" date="2021" name="Proc. Natl. Acad. Sci. U.S.A.">
        <title>Three genomes in the algal genus Volvox reveal the fate of a haploid sex-determining region after a transition to homothallism.</title>
        <authorList>
            <person name="Yamamoto K."/>
            <person name="Hamaji T."/>
            <person name="Kawai-Toyooka H."/>
            <person name="Matsuzaki R."/>
            <person name="Takahashi F."/>
            <person name="Nishimura Y."/>
            <person name="Kawachi M."/>
            <person name="Noguchi H."/>
            <person name="Minakuchi Y."/>
            <person name="Umen J.G."/>
            <person name="Toyoda A."/>
            <person name="Nozaki H."/>
        </authorList>
    </citation>
    <scope>NUCLEOTIDE SEQUENCE</scope>
    <source>
        <strain evidence="2">NIES-3780</strain>
    </source>
</reference>
<name>A0A8J4BA29_9CHLO</name>
<comment type="caution">
    <text evidence="2">The sequence shown here is derived from an EMBL/GenBank/DDBJ whole genome shotgun (WGS) entry which is preliminary data.</text>
</comment>
<evidence type="ECO:0008006" key="4">
    <source>
        <dbReference type="Google" id="ProtNLM"/>
    </source>
</evidence>
<dbReference type="GO" id="GO:0005783">
    <property type="term" value="C:endoplasmic reticulum"/>
    <property type="evidence" value="ECO:0007669"/>
    <property type="project" value="TreeGrafter"/>
</dbReference>
<dbReference type="InterPro" id="IPR045050">
    <property type="entry name" value="Synaptotagmin_plant"/>
</dbReference>
<evidence type="ECO:0000313" key="3">
    <source>
        <dbReference type="Proteomes" id="UP000747399"/>
    </source>
</evidence>
<dbReference type="EMBL" id="BNCO01000026">
    <property type="protein sequence ID" value="GIL57092.1"/>
    <property type="molecule type" value="Genomic_DNA"/>
</dbReference>
<feature type="region of interest" description="Disordered" evidence="1">
    <location>
        <begin position="447"/>
        <end position="480"/>
    </location>
</feature>
<dbReference type="PANTHER" id="PTHR10774:SF190">
    <property type="entry name" value="C2 CALCIUM_LIPID-BINDING ENDONUCLEASE_EXONUCLEASE_PHOSPHATASE-RELATED"/>
    <property type="match status" value="1"/>
</dbReference>